<dbReference type="Proteomes" id="UP001595976">
    <property type="component" value="Unassembled WGS sequence"/>
</dbReference>
<accession>A0ABW0EYQ0</accession>
<dbReference type="PANTHER" id="PTHR35894:SF5">
    <property type="entry name" value="MU-LIKE PROPHAGE FLUMU DNA TRANSPOSITION PROTEIN B"/>
    <property type="match status" value="1"/>
</dbReference>
<dbReference type="EMBL" id="JBHSLI010000001">
    <property type="protein sequence ID" value="MFC5292314.1"/>
    <property type="molecule type" value="Genomic_DNA"/>
</dbReference>
<keyword evidence="3" id="KW-1185">Reference proteome</keyword>
<comment type="caution">
    <text evidence="2">The sequence shown here is derived from an EMBL/GenBank/DDBJ whole genome shotgun (WGS) entry which is preliminary data.</text>
</comment>
<dbReference type="InterPro" id="IPR052026">
    <property type="entry name" value="ExeA_AAA_ATPase_DNA-bind"/>
</dbReference>
<gene>
    <name evidence="2" type="ORF">ACFPK2_04835</name>
</gene>
<reference evidence="3" key="1">
    <citation type="journal article" date="2019" name="Int. J. Syst. Evol. Microbiol.">
        <title>The Global Catalogue of Microorganisms (GCM) 10K type strain sequencing project: providing services to taxonomists for standard genome sequencing and annotation.</title>
        <authorList>
            <consortium name="The Broad Institute Genomics Platform"/>
            <consortium name="The Broad Institute Genome Sequencing Center for Infectious Disease"/>
            <person name="Wu L."/>
            <person name="Ma J."/>
        </authorList>
    </citation>
    <scope>NUCLEOTIDE SEQUENCE [LARGE SCALE GENOMIC DNA]</scope>
    <source>
        <strain evidence="3">CGMCC 1.15643</strain>
    </source>
</reference>
<dbReference type="Pfam" id="PF13401">
    <property type="entry name" value="AAA_22"/>
    <property type="match status" value="1"/>
</dbReference>
<sequence>MNSPEIKPKGGIAPLKNVAALMTLAQRLIHRPSHLPGIGVFHGFSGYGKTQAATWVQNKTGAIRLEIGDWWTPTTFAIALMKEIGVPEPKGPRWRLIEDAIGHLAQPGHPPLIIDEADQVMSKGFVETIRQIHEATKVPILLVGEERLPSKLKVSERTHNRVLDWVAAQPCDAEDARLLADTWVPAGYTISDAALERVRRDSQSKHRLISVNLERMTEWCRVRGLKELDAYDEALANGEPAARPLAKPVRRVA</sequence>
<dbReference type="PANTHER" id="PTHR35894">
    <property type="entry name" value="GENERAL SECRETION PATHWAY PROTEIN A-RELATED"/>
    <property type="match status" value="1"/>
</dbReference>
<feature type="domain" description="ORC1/DEAH AAA+ ATPase" evidence="1">
    <location>
        <begin position="36"/>
        <end position="151"/>
    </location>
</feature>
<proteinExistence type="predicted"/>
<name>A0ABW0EYQ0_9HYPH</name>
<protein>
    <submittedName>
        <fullName evidence="2">AAA family ATPase</fullName>
    </submittedName>
</protein>
<dbReference type="RefSeq" id="WP_260347623.1">
    <property type="nucleotide sequence ID" value="NZ_JAOAOS010000001.1"/>
</dbReference>
<evidence type="ECO:0000313" key="3">
    <source>
        <dbReference type="Proteomes" id="UP001595976"/>
    </source>
</evidence>
<organism evidence="2 3">
    <name type="scientific">Bosea minatitlanensis</name>
    <dbReference type="NCBI Taxonomy" id="128782"/>
    <lineage>
        <taxon>Bacteria</taxon>
        <taxon>Pseudomonadati</taxon>
        <taxon>Pseudomonadota</taxon>
        <taxon>Alphaproteobacteria</taxon>
        <taxon>Hyphomicrobiales</taxon>
        <taxon>Boseaceae</taxon>
        <taxon>Bosea</taxon>
    </lineage>
</organism>
<dbReference type="SUPFAM" id="SSF52540">
    <property type="entry name" value="P-loop containing nucleoside triphosphate hydrolases"/>
    <property type="match status" value="1"/>
</dbReference>
<evidence type="ECO:0000313" key="2">
    <source>
        <dbReference type="EMBL" id="MFC5292314.1"/>
    </source>
</evidence>
<dbReference type="InterPro" id="IPR027417">
    <property type="entry name" value="P-loop_NTPase"/>
</dbReference>
<dbReference type="InterPro" id="IPR049945">
    <property type="entry name" value="AAA_22"/>
</dbReference>
<evidence type="ECO:0000259" key="1">
    <source>
        <dbReference type="Pfam" id="PF13401"/>
    </source>
</evidence>